<dbReference type="OrthoDB" id="462272at2"/>
<accession>A0A1J0A8R7</accession>
<evidence type="ECO:0000259" key="1">
    <source>
        <dbReference type="Pfam" id="PF03968"/>
    </source>
</evidence>
<dbReference type="InterPro" id="IPR005653">
    <property type="entry name" value="OstA-like_N"/>
</dbReference>
<dbReference type="EMBL" id="CP017675">
    <property type="protein sequence ID" value="APB32315.1"/>
    <property type="molecule type" value="Genomic_DNA"/>
</dbReference>
<evidence type="ECO:0000313" key="2">
    <source>
        <dbReference type="EMBL" id="APB32315.1"/>
    </source>
</evidence>
<sequence>MKGFVIGVLGSLGVAATAVLPLFAQPSPAPTRGGPLTITSDTQEGNARSGIFIARGNVRMVYPSRQVDAVSEMAEYDTRRRIITLRGNVFVQQENNSLRADVVVYTLDTGKIEALPVPQKQVQSVYVIKENPEKPAPQISPTPAPGATIP</sequence>
<feature type="domain" description="Organic solvent tolerance-like N-terminal" evidence="1">
    <location>
        <begin position="63"/>
        <end position="110"/>
    </location>
</feature>
<reference evidence="2 3" key="1">
    <citation type="submission" date="2016-10" db="EMBL/GenBank/DDBJ databases">
        <title>Description of Gloeomargarita lithophora gen. nov., sp. nov., a thylakoid-bearing basal-branching cyanobacterium with intracellular carbonates, and proposal for Gloeomargaritales ord. nov.</title>
        <authorList>
            <person name="Moreira D."/>
            <person name="Tavera R."/>
            <person name="Benzerara K."/>
            <person name="Skouri-Panet F."/>
            <person name="Couradeau E."/>
            <person name="Gerard E."/>
            <person name="Loussert C."/>
            <person name="Novelo E."/>
            <person name="Zivanovic Y."/>
            <person name="Lopez-Garcia P."/>
        </authorList>
    </citation>
    <scope>NUCLEOTIDE SEQUENCE [LARGE SCALE GENOMIC DNA]</scope>
    <source>
        <strain evidence="2 3">D10</strain>
    </source>
</reference>
<dbReference type="KEGG" id="glt:GlitD10_0014"/>
<name>A0A1J0A8R7_9CYAN</name>
<keyword evidence="3" id="KW-1185">Reference proteome</keyword>
<evidence type="ECO:0000313" key="3">
    <source>
        <dbReference type="Proteomes" id="UP000180235"/>
    </source>
</evidence>
<proteinExistence type="predicted"/>
<dbReference type="RefSeq" id="WP_071453072.1">
    <property type="nucleotide sequence ID" value="NZ_CP017675.1"/>
</dbReference>
<organism evidence="2 3">
    <name type="scientific">Gloeomargarita lithophora Alchichica-D10</name>
    <dbReference type="NCBI Taxonomy" id="1188229"/>
    <lineage>
        <taxon>Bacteria</taxon>
        <taxon>Bacillati</taxon>
        <taxon>Cyanobacteriota</taxon>
        <taxon>Cyanophyceae</taxon>
        <taxon>Gloeomargaritales</taxon>
        <taxon>Gloeomargaritaceae</taxon>
        <taxon>Gloeomargarita</taxon>
    </lineage>
</organism>
<dbReference type="AlphaFoldDB" id="A0A1J0A8R7"/>
<dbReference type="Proteomes" id="UP000180235">
    <property type="component" value="Chromosome"/>
</dbReference>
<protein>
    <submittedName>
        <fullName evidence="2">OstA family protein</fullName>
    </submittedName>
</protein>
<dbReference type="Gene3D" id="2.60.450.10">
    <property type="entry name" value="Lipopolysaccharide (LPS) transport protein A like domain"/>
    <property type="match status" value="1"/>
</dbReference>
<dbReference type="Pfam" id="PF03968">
    <property type="entry name" value="LptD_N"/>
    <property type="match status" value="1"/>
</dbReference>
<gene>
    <name evidence="2" type="primary">lptA</name>
    <name evidence="2" type="ORF">GlitD10_0014</name>
</gene>
<dbReference type="STRING" id="1188229.GlitD10_0014"/>